<organism evidence="2 3">
    <name type="scientific">Virgibacillus siamensis</name>
    <dbReference type="NCBI Taxonomy" id="480071"/>
    <lineage>
        <taxon>Bacteria</taxon>
        <taxon>Bacillati</taxon>
        <taxon>Bacillota</taxon>
        <taxon>Bacilli</taxon>
        <taxon>Bacillales</taxon>
        <taxon>Bacillaceae</taxon>
        <taxon>Virgibacillus</taxon>
    </lineage>
</organism>
<gene>
    <name evidence="2" type="ORF">GCM10009001_31470</name>
</gene>
<feature type="transmembrane region" description="Helical" evidence="1">
    <location>
        <begin position="36"/>
        <end position="55"/>
    </location>
</feature>
<sequence>MLSKMKYPFHVELESDKIKSGRPVAFNFAQELLKSALTLLNSCLLICSALLYTFYK</sequence>
<keyword evidence="3" id="KW-1185">Reference proteome</keyword>
<dbReference type="Proteomes" id="UP001500866">
    <property type="component" value="Unassembled WGS sequence"/>
</dbReference>
<reference evidence="3" key="1">
    <citation type="journal article" date="2019" name="Int. J. Syst. Evol. Microbiol.">
        <title>The Global Catalogue of Microorganisms (GCM) 10K type strain sequencing project: providing services to taxonomists for standard genome sequencing and annotation.</title>
        <authorList>
            <consortium name="The Broad Institute Genomics Platform"/>
            <consortium name="The Broad Institute Genome Sequencing Center for Infectious Disease"/>
            <person name="Wu L."/>
            <person name="Ma J."/>
        </authorList>
    </citation>
    <scope>NUCLEOTIDE SEQUENCE [LARGE SCALE GENOMIC DNA]</scope>
    <source>
        <strain evidence="3">JCM 15395</strain>
    </source>
</reference>
<comment type="caution">
    <text evidence="2">The sequence shown here is derived from an EMBL/GenBank/DDBJ whole genome shotgun (WGS) entry which is preliminary data.</text>
</comment>
<accession>A0ABP3RPR9</accession>
<evidence type="ECO:0000313" key="3">
    <source>
        <dbReference type="Proteomes" id="UP001500866"/>
    </source>
</evidence>
<dbReference type="EMBL" id="BAAADS010000025">
    <property type="protein sequence ID" value="GAA0611945.1"/>
    <property type="molecule type" value="Genomic_DNA"/>
</dbReference>
<keyword evidence="1" id="KW-0812">Transmembrane</keyword>
<evidence type="ECO:0000313" key="2">
    <source>
        <dbReference type="EMBL" id="GAA0611945.1"/>
    </source>
</evidence>
<evidence type="ECO:0000256" key="1">
    <source>
        <dbReference type="SAM" id="Phobius"/>
    </source>
</evidence>
<keyword evidence="1" id="KW-1133">Transmembrane helix</keyword>
<proteinExistence type="predicted"/>
<keyword evidence="1" id="KW-0472">Membrane</keyword>
<name>A0ABP3RPR9_9BACI</name>
<protein>
    <submittedName>
        <fullName evidence="2">Uncharacterized protein</fullName>
    </submittedName>
</protein>